<dbReference type="OrthoDB" id="2121828at2759"/>
<keyword evidence="2" id="KW-0479">Metal-binding</keyword>
<evidence type="ECO:0000259" key="8">
    <source>
        <dbReference type="Pfam" id="PF07732"/>
    </source>
</evidence>
<protein>
    <submittedName>
        <fullName evidence="9">Laccase-2</fullName>
    </submittedName>
</protein>
<dbReference type="GO" id="GO:0005507">
    <property type="term" value="F:copper ion binding"/>
    <property type="evidence" value="ECO:0007669"/>
    <property type="project" value="InterPro"/>
</dbReference>
<dbReference type="GO" id="GO:0016491">
    <property type="term" value="F:oxidoreductase activity"/>
    <property type="evidence" value="ECO:0007669"/>
    <property type="project" value="UniProtKB-KW"/>
</dbReference>
<comment type="caution">
    <text evidence="9">The sequence shown here is derived from an EMBL/GenBank/DDBJ whole genome shotgun (WGS) entry which is preliminary data.</text>
</comment>
<feature type="chain" id="PRO_5012510214" evidence="5">
    <location>
        <begin position="22"/>
        <end position="596"/>
    </location>
</feature>
<keyword evidence="3" id="KW-0560">Oxidoreductase</keyword>
<dbReference type="GO" id="GO:0006826">
    <property type="term" value="P:iron ion transport"/>
    <property type="evidence" value="ECO:0007669"/>
    <property type="project" value="TreeGrafter"/>
</dbReference>
<evidence type="ECO:0000256" key="4">
    <source>
        <dbReference type="ARBA" id="ARBA00023008"/>
    </source>
</evidence>
<dbReference type="CDD" id="cd13905">
    <property type="entry name" value="CuRO_3_tcLLC2_insect_like"/>
    <property type="match status" value="1"/>
</dbReference>
<comment type="similarity">
    <text evidence="1">Belongs to the multicopper oxidase family.</text>
</comment>
<evidence type="ECO:0000256" key="5">
    <source>
        <dbReference type="SAM" id="SignalP"/>
    </source>
</evidence>
<keyword evidence="10" id="KW-1185">Reference proteome</keyword>
<keyword evidence="4" id="KW-0186">Copper</keyword>
<evidence type="ECO:0000313" key="10">
    <source>
        <dbReference type="Proteomes" id="UP000242188"/>
    </source>
</evidence>
<dbReference type="InterPro" id="IPR033138">
    <property type="entry name" value="Cu_oxidase_CS"/>
</dbReference>
<dbReference type="Proteomes" id="UP000242188">
    <property type="component" value="Unassembled WGS sequence"/>
</dbReference>
<dbReference type="PROSITE" id="PS00079">
    <property type="entry name" value="MULTICOPPER_OXIDASE1"/>
    <property type="match status" value="1"/>
</dbReference>
<dbReference type="FunFam" id="2.60.40.420:FF:000045">
    <property type="entry name" value="Laccase 2"/>
    <property type="match status" value="1"/>
</dbReference>
<proteinExistence type="inferred from homology"/>
<organism evidence="9 10">
    <name type="scientific">Mizuhopecten yessoensis</name>
    <name type="common">Japanese scallop</name>
    <name type="synonym">Patinopecten yessoensis</name>
    <dbReference type="NCBI Taxonomy" id="6573"/>
    <lineage>
        <taxon>Eukaryota</taxon>
        <taxon>Metazoa</taxon>
        <taxon>Spiralia</taxon>
        <taxon>Lophotrochozoa</taxon>
        <taxon>Mollusca</taxon>
        <taxon>Bivalvia</taxon>
        <taxon>Autobranchia</taxon>
        <taxon>Pteriomorphia</taxon>
        <taxon>Pectinida</taxon>
        <taxon>Pectinoidea</taxon>
        <taxon>Pectinidae</taxon>
        <taxon>Mizuhopecten</taxon>
    </lineage>
</organism>
<dbReference type="AlphaFoldDB" id="A0A210R3L0"/>
<dbReference type="SUPFAM" id="SSF49503">
    <property type="entry name" value="Cupredoxins"/>
    <property type="match status" value="3"/>
</dbReference>
<evidence type="ECO:0000256" key="1">
    <source>
        <dbReference type="ARBA" id="ARBA00010609"/>
    </source>
</evidence>
<dbReference type="EMBL" id="NEDP02000586">
    <property type="protein sequence ID" value="OWF55578.1"/>
    <property type="molecule type" value="Genomic_DNA"/>
</dbReference>
<dbReference type="Gene3D" id="2.60.40.420">
    <property type="entry name" value="Cupredoxins - blue copper proteins"/>
    <property type="match status" value="3"/>
</dbReference>
<dbReference type="InterPro" id="IPR045087">
    <property type="entry name" value="Cu-oxidase_fam"/>
</dbReference>
<feature type="signal peptide" evidence="5">
    <location>
        <begin position="1"/>
        <end position="21"/>
    </location>
</feature>
<dbReference type="GO" id="GO:0005886">
    <property type="term" value="C:plasma membrane"/>
    <property type="evidence" value="ECO:0007669"/>
    <property type="project" value="TreeGrafter"/>
</dbReference>
<evidence type="ECO:0000259" key="6">
    <source>
        <dbReference type="Pfam" id="PF00394"/>
    </source>
</evidence>
<dbReference type="PANTHER" id="PTHR11709:SF394">
    <property type="entry name" value="FI03373P-RELATED"/>
    <property type="match status" value="1"/>
</dbReference>
<reference evidence="9 10" key="1">
    <citation type="journal article" date="2017" name="Nat. Ecol. Evol.">
        <title>Scallop genome provides insights into evolution of bilaterian karyotype and development.</title>
        <authorList>
            <person name="Wang S."/>
            <person name="Zhang J."/>
            <person name="Jiao W."/>
            <person name="Li J."/>
            <person name="Xun X."/>
            <person name="Sun Y."/>
            <person name="Guo X."/>
            <person name="Huan P."/>
            <person name="Dong B."/>
            <person name="Zhang L."/>
            <person name="Hu X."/>
            <person name="Sun X."/>
            <person name="Wang J."/>
            <person name="Zhao C."/>
            <person name="Wang Y."/>
            <person name="Wang D."/>
            <person name="Huang X."/>
            <person name="Wang R."/>
            <person name="Lv J."/>
            <person name="Li Y."/>
            <person name="Zhang Z."/>
            <person name="Liu B."/>
            <person name="Lu W."/>
            <person name="Hui Y."/>
            <person name="Liang J."/>
            <person name="Zhou Z."/>
            <person name="Hou R."/>
            <person name="Li X."/>
            <person name="Liu Y."/>
            <person name="Li H."/>
            <person name="Ning X."/>
            <person name="Lin Y."/>
            <person name="Zhao L."/>
            <person name="Xing Q."/>
            <person name="Dou J."/>
            <person name="Li Y."/>
            <person name="Mao J."/>
            <person name="Guo H."/>
            <person name="Dou H."/>
            <person name="Li T."/>
            <person name="Mu C."/>
            <person name="Jiang W."/>
            <person name="Fu Q."/>
            <person name="Fu X."/>
            <person name="Miao Y."/>
            <person name="Liu J."/>
            <person name="Yu Q."/>
            <person name="Li R."/>
            <person name="Liao H."/>
            <person name="Li X."/>
            <person name="Kong Y."/>
            <person name="Jiang Z."/>
            <person name="Chourrout D."/>
            <person name="Li R."/>
            <person name="Bao Z."/>
        </authorList>
    </citation>
    <scope>NUCLEOTIDE SEQUENCE [LARGE SCALE GENOMIC DNA]</scope>
    <source>
        <strain evidence="9 10">PY_sf001</strain>
    </source>
</reference>
<evidence type="ECO:0000256" key="3">
    <source>
        <dbReference type="ARBA" id="ARBA00023002"/>
    </source>
</evidence>
<dbReference type="InterPro" id="IPR008972">
    <property type="entry name" value="Cupredoxin"/>
</dbReference>
<dbReference type="Pfam" id="PF07732">
    <property type="entry name" value="Cu-oxidase_3"/>
    <property type="match status" value="1"/>
</dbReference>
<dbReference type="Pfam" id="PF00394">
    <property type="entry name" value="Cu-oxidase"/>
    <property type="match status" value="1"/>
</dbReference>
<feature type="domain" description="Plastocyanin-like" evidence="6">
    <location>
        <begin position="242"/>
        <end position="366"/>
    </location>
</feature>
<evidence type="ECO:0000259" key="7">
    <source>
        <dbReference type="Pfam" id="PF07731"/>
    </source>
</evidence>
<feature type="domain" description="Plastocyanin-like" evidence="7">
    <location>
        <begin position="474"/>
        <end position="595"/>
    </location>
</feature>
<feature type="domain" description="Plastocyanin-like" evidence="8">
    <location>
        <begin position="86"/>
        <end position="189"/>
    </location>
</feature>
<accession>A0A210R3L0</accession>
<name>A0A210R3L0_MIZYE</name>
<dbReference type="InterPro" id="IPR011707">
    <property type="entry name" value="Cu-oxidase-like_N"/>
</dbReference>
<evidence type="ECO:0000256" key="2">
    <source>
        <dbReference type="ARBA" id="ARBA00022723"/>
    </source>
</evidence>
<dbReference type="InterPro" id="IPR011706">
    <property type="entry name" value="Cu-oxidase_C"/>
</dbReference>
<dbReference type="CDD" id="cd13884">
    <property type="entry name" value="CuRO_2_tcLCC_insect_like"/>
    <property type="match status" value="1"/>
</dbReference>
<dbReference type="Pfam" id="PF07731">
    <property type="entry name" value="Cu-oxidase_2"/>
    <property type="match status" value="1"/>
</dbReference>
<sequence>MLWTLATRILVLEAIMLPALGFICKRDYTICETSLIVDYRLTMTHPLKWKVYPYQGKLYQYNVTDPEDATPIPTGEVITADGWEEERLVIVANGTLPGPPIIVYEGQRLVVHVINKLHSDTVTLHWHGLPQHGTPGWMELPSLHNVPFCQVKASYDFIARPRGTYWYHSHVGTQRTKGLYGALVVRDRNDNMAEHNIVVQGWNHHWSADMDQTMFKNDGIYESRVKWKNSYSLDGEFYSTLLLTSAIINGRGRYYINWVTQEHNNAPLSIFKVRQGQKYRFLVINADNLYPFRISVDNHNISLVATDGYDIRPILAESFVIQAWERYDFVLTADQAIKNYRIRARTLEIEADRIHRADAILRYEKAEDDEPVSFPRPCSVDSKCLVVNWPFPYFPEDAFIDCLQVDNIEAFEINDPVPLASDGRFREYFLNFAFPGIDGYGPSSVNGRRFELPPVSALTQPREIESGCDRTECGEEKVCECTHTLSLDYGDVVQLVIMSMGKGAGGFHPIHLHGYSFYVLKVVFGNYDSTTGHYIGPNTDDINCNGNGNHTTSLCNAAMWRNQSWGGDNIPGLNLLNPPRKDTILVPAGGYAVIRI</sequence>
<gene>
    <name evidence="9" type="ORF">KP79_PYT11331</name>
</gene>
<dbReference type="InterPro" id="IPR001117">
    <property type="entry name" value="Cu-oxidase_2nd"/>
</dbReference>
<dbReference type="PANTHER" id="PTHR11709">
    <property type="entry name" value="MULTI-COPPER OXIDASE"/>
    <property type="match status" value="1"/>
</dbReference>
<keyword evidence="5" id="KW-0732">Signal</keyword>
<evidence type="ECO:0000313" key="9">
    <source>
        <dbReference type="EMBL" id="OWF55578.1"/>
    </source>
</evidence>